<keyword evidence="2" id="KW-1185">Reference proteome</keyword>
<name>A0A4Y2X8D7_ARAVE</name>
<evidence type="ECO:0000313" key="2">
    <source>
        <dbReference type="Proteomes" id="UP000499080"/>
    </source>
</evidence>
<organism evidence="1 2">
    <name type="scientific">Araneus ventricosus</name>
    <name type="common">Orbweaver spider</name>
    <name type="synonym">Epeira ventricosa</name>
    <dbReference type="NCBI Taxonomy" id="182803"/>
    <lineage>
        <taxon>Eukaryota</taxon>
        <taxon>Metazoa</taxon>
        <taxon>Ecdysozoa</taxon>
        <taxon>Arthropoda</taxon>
        <taxon>Chelicerata</taxon>
        <taxon>Arachnida</taxon>
        <taxon>Araneae</taxon>
        <taxon>Araneomorphae</taxon>
        <taxon>Entelegynae</taxon>
        <taxon>Araneoidea</taxon>
        <taxon>Araneidae</taxon>
        <taxon>Araneus</taxon>
    </lineage>
</organism>
<proteinExistence type="predicted"/>
<accession>A0A4Y2X8D7</accession>
<dbReference type="AlphaFoldDB" id="A0A4Y2X8D7"/>
<protein>
    <submittedName>
        <fullName evidence="1">Uncharacterized protein</fullName>
    </submittedName>
</protein>
<gene>
    <name evidence="1" type="ORF">AVEN_48361_1</name>
</gene>
<sequence length="94" mass="10873">MFASLQNLADRIGFWQTAKFSEYPFFAQESGENCSFNLIAIYHSPDANDQDQGHWKPVIVPVCSYSTATWQRLDFLIGQSKHWRLPRLKVIPVL</sequence>
<dbReference type="EMBL" id="BGPR01073212">
    <property type="protein sequence ID" value="GBO45883.1"/>
    <property type="molecule type" value="Genomic_DNA"/>
</dbReference>
<evidence type="ECO:0000313" key="1">
    <source>
        <dbReference type="EMBL" id="GBO45883.1"/>
    </source>
</evidence>
<reference evidence="1 2" key="1">
    <citation type="journal article" date="2019" name="Sci. Rep.">
        <title>Orb-weaving spider Araneus ventricosus genome elucidates the spidroin gene catalogue.</title>
        <authorList>
            <person name="Kono N."/>
            <person name="Nakamura H."/>
            <person name="Ohtoshi R."/>
            <person name="Moran D.A.P."/>
            <person name="Shinohara A."/>
            <person name="Yoshida Y."/>
            <person name="Fujiwara M."/>
            <person name="Mori M."/>
            <person name="Tomita M."/>
            <person name="Arakawa K."/>
        </authorList>
    </citation>
    <scope>NUCLEOTIDE SEQUENCE [LARGE SCALE GENOMIC DNA]</scope>
</reference>
<dbReference type="Proteomes" id="UP000499080">
    <property type="component" value="Unassembled WGS sequence"/>
</dbReference>
<comment type="caution">
    <text evidence="1">The sequence shown here is derived from an EMBL/GenBank/DDBJ whole genome shotgun (WGS) entry which is preliminary data.</text>
</comment>